<evidence type="ECO:0000313" key="5">
    <source>
        <dbReference type="Proteomes" id="UP001262410"/>
    </source>
</evidence>
<dbReference type="InterPro" id="IPR015421">
    <property type="entry name" value="PyrdxlP-dep_Trfase_major"/>
</dbReference>
<dbReference type="Gene3D" id="3.90.1150.10">
    <property type="entry name" value="Aspartate Aminotransferase, domain 1"/>
    <property type="match status" value="1"/>
</dbReference>
<protein>
    <submittedName>
        <fullName evidence="4">8-amino-7-oxononanoate synthase</fullName>
    </submittedName>
</protein>
<dbReference type="PANTHER" id="PTHR13693:SF3">
    <property type="entry name" value="LD36009P"/>
    <property type="match status" value="1"/>
</dbReference>
<dbReference type="InterPro" id="IPR015424">
    <property type="entry name" value="PyrdxlP-dep_Trfase"/>
</dbReference>
<dbReference type="InterPro" id="IPR004839">
    <property type="entry name" value="Aminotransferase_I/II_large"/>
</dbReference>
<organism evidence="4 5">
    <name type="scientific">Inquilinus ginsengisoli</name>
    <dbReference type="NCBI Taxonomy" id="363840"/>
    <lineage>
        <taxon>Bacteria</taxon>
        <taxon>Pseudomonadati</taxon>
        <taxon>Pseudomonadota</taxon>
        <taxon>Alphaproteobacteria</taxon>
        <taxon>Rhodospirillales</taxon>
        <taxon>Rhodospirillaceae</taxon>
        <taxon>Inquilinus</taxon>
    </lineage>
</organism>
<dbReference type="Pfam" id="PF00155">
    <property type="entry name" value="Aminotran_1_2"/>
    <property type="match status" value="1"/>
</dbReference>
<dbReference type="CDD" id="cd06454">
    <property type="entry name" value="KBL_like"/>
    <property type="match status" value="1"/>
</dbReference>
<dbReference type="InterPro" id="IPR050087">
    <property type="entry name" value="AON_synthase_class-II"/>
</dbReference>
<comment type="caution">
    <text evidence="4">The sequence shown here is derived from an EMBL/GenBank/DDBJ whole genome shotgun (WGS) entry which is preliminary data.</text>
</comment>
<accession>A0ABU1JQS5</accession>
<gene>
    <name evidence="4" type="ORF">E9232_003189</name>
</gene>
<evidence type="ECO:0000256" key="2">
    <source>
        <dbReference type="ARBA" id="ARBA00022679"/>
    </source>
</evidence>
<dbReference type="SUPFAM" id="SSF53383">
    <property type="entry name" value="PLP-dependent transferases"/>
    <property type="match status" value="1"/>
</dbReference>
<comment type="cofactor">
    <cofactor evidence="1">
        <name>pyridoxal 5'-phosphate</name>
        <dbReference type="ChEBI" id="CHEBI:597326"/>
    </cofactor>
</comment>
<feature type="domain" description="Aminotransferase class I/classII large" evidence="3">
    <location>
        <begin position="88"/>
        <end position="431"/>
    </location>
</feature>
<reference evidence="4 5" key="1">
    <citation type="submission" date="2023-07" db="EMBL/GenBank/DDBJ databases">
        <title>Sorghum-associated microbial communities from plants grown in Nebraska, USA.</title>
        <authorList>
            <person name="Schachtman D."/>
        </authorList>
    </citation>
    <scope>NUCLEOTIDE SEQUENCE [LARGE SCALE GENOMIC DNA]</scope>
    <source>
        <strain evidence="4 5">584</strain>
    </source>
</reference>
<sequence length="461" mass="49571">MTRPQQSGRLSAAALRSLISEVRDKAATAAVPLPAAEPKRYDTDFESLPGFEALRMQRATADLLGIASPFFRTHQQRAGALSRIDGREIVNFASYDYLGLNGHPAVAAAAKAAIDDYGTSVSASRLVAGERPFHAALERRLAEFHGVEDAVTFVSGHATNVAAIGQIMGPQDLVLHDALIHSSVITGTQLSGAQRRSFPHNDLDTLEALLAAERDRFKRVLVVVESLYSMDGDTIDLARLVAIKQRFGAWLMVDEAHGLGVLGRTGRGIAEASGIDPRQVDLWMGTLSKTLASCGGYIAGSGPLVEYLKLMASGFVYSVGLPPPMALAALTALELLIADDEGRVVRLQANSRHFLDRAKAAGLDTGLAEGHAIISIILGDSVKAVLLSNRLLERGINASPIVHPAVPEKSARLRCFITAEHSRDQIDRAIAILAEERDRLDREPSLLDRLGSRPPGRRSRI</sequence>
<keyword evidence="5" id="KW-1185">Reference proteome</keyword>
<evidence type="ECO:0000313" key="4">
    <source>
        <dbReference type="EMBL" id="MDR6290663.1"/>
    </source>
</evidence>
<evidence type="ECO:0000256" key="1">
    <source>
        <dbReference type="ARBA" id="ARBA00001933"/>
    </source>
</evidence>
<name>A0ABU1JQS5_9PROT</name>
<proteinExistence type="predicted"/>
<dbReference type="EMBL" id="JAVDPW010000005">
    <property type="protein sequence ID" value="MDR6290663.1"/>
    <property type="molecule type" value="Genomic_DNA"/>
</dbReference>
<dbReference type="InterPro" id="IPR015422">
    <property type="entry name" value="PyrdxlP-dep_Trfase_small"/>
</dbReference>
<keyword evidence="2" id="KW-0808">Transferase</keyword>
<dbReference type="Proteomes" id="UP001262410">
    <property type="component" value="Unassembled WGS sequence"/>
</dbReference>
<dbReference type="PANTHER" id="PTHR13693">
    <property type="entry name" value="CLASS II AMINOTRANSFERASE/8-AMINO-7-OXONONANOATE SYNTHASE"/>
    <property type="match status" value="1"/>
</dbReference>
<dbReference type="RefSeq" id="WP_309795244.1">
    <property type="nucleotide sequence ID" value="NZ_JAVDPW010000005.1"/>
</dbReference>
<evidence type="ECO:0000259" key="3">
    <source>
        <dbReference type="Pfam" id="PF00155"/>
    </source>
</evidence>
<dbReference type="Gene3D" id="3.40.640.10">
    <property type="entry name" value="Type I PLP-dependent aspartate aminotransferase-like (Major domain)"/>
    <property type="match status" value="1"/>
</dbReference>